<keyword evidence="1" id="KW-0812">Transmembrane</keyword>
<proteinExistence type="predicted"/>
<dbReference type="AlphaFoldDB" id="A0A561BRM4"/>
<keyword evidence="3" id="KW-1185">Reference proteome</keyword>
<evidence type="ECO:0000256" key="1">
    <source>
        <dbReference type="SAM" id="Phobius"/>
    </source>
</evidence>
<organism evidence="2 3">
    <name type="scientific">Kribbella amoyensis</name>
    <dbReference type="NCBI Taxonomy" id="996641"/>
    <lineage>
        <taxon>Bacteria</taxon>
        <taxon>Bacillati</taxon>
        <taxon>Actinomycetota</taxon>
        <taxon>Actinomycetes</taxon>
        <taxon>Propionibacteriales</taxon>
        <taxon>Kribbellaceae</taxon>
        <taxon>Kribbella</taxon>
    </lineage>
</organism>
<accession>A0A561BRM4</accession>
<protein>
    <submittedName>
        <fullName evidence="2">Uncharacterized protein</fullName>
    </submittedName>
</protein>
<keyword evidence="1" id="KW-1133">Transmembrane helix</keyword>
<keyword evidence="1" id="KW-0472">Membrane</keyword>
<evidence type="ECO:0000313" key="3">
    <source>
        <dbReference type="Proteomes" id="UP000318380"/>
    </source>
</evidence>
<dbReference type="EMBL" id="VIVK01000001">
    <property type="protein sequence ID" value="TWD81422.1"/>
    <property type="molecule type" value="Genomic_DNA"/>
</dbReference>
<dbReference type="Proteomes" id="UP000318380">
    <property type="component" value="Unassembled WGS sequence"/>
</dbReference>
<comment type="caution">
    <text evidence="2">The sequence shown here is derived from an EMBL/GenBank/DDBJ whole genome shotgun (WGS) entry which is preliminary data.</text>
</comment>
<sequence>MSGRVPGGTLVGMTGDFLPRRRQASIRAQLLTLVVVLAAAAAVVVYLVR</sequence>
<gene>
    <name evidence="2" type="ORF">FB561_2538</name>
</gene>
<name>A0A561BRM4_9ACTN</name>
<evidence type="ECO:0000313" key="2">
    <source>
        <dbReference type="EMBL" id="TWD81422.1"/>
    </source>
</evidence>
<feature type="transmembrane region" description="Helical" evidence="1">
    <location>
        <begin position="30"/>
        <end position="48"/>
    </location>
</feature>
<reference evidence="2 3" key="1">
    <citation type="submission" date="2019-06" db="EMBL/GenBank/DDBJ databases">
        <title>Sequencing the genomes of 1000 actinobacteria strains.</title>
        <authorList>
            <person name="Klenk H.-P."/>
        </authorList>
    </citation>
    <scope>NUCLEOTIDE SEQUENCE [LARGE SCALE GENOMIC DNA]</scope>
    <source>
        <strain evidence="2 3">DSM 24683</strain>
    </source>
</reference>